<dbReference type="Proteomes" id="UP000520767">
    <property type="component" value="Unassembled WGS sequence"/>
</dbReference>
<protein>
    <recommendedName>
        <fullName evidence="1">Mannosylglycerate hydrolase MGH1-like glycoside hydrolase domain-containing protein</fullName>
    </recommendedName>
</protein>
<proteinExistence type="predicted"/>
<evidence type="ECO:0000313" key="3">
    <source>
        <dbReference type="Proteomes" id="UP000520767"/>
    </source>
</evidence>
<sequence>MGSDHTSEHDRLAESEEMASPWRFWGPYLAARQWGTVREDYSPHGDAWGYFTFDHARSRAYRWGEDGIAGICDRHGFLNFAVAMWNGQDDILKERYFGLTNGEGNHGEDAKEHWWVLDGTPTHSWMRVLYRYPQAAFPYKELRARAAEARRDEREPELADTGVLSGNRFFDVQVTYAKAAPDDICVDITVTNQGPDAAPLHLLPQLWFRNTWSWGRDARRPALIASTAQGWTRVVAEHSRIGRYTLQASGSPTMLVTDNETDEVGLFGRGRNPSRYTKAGIDDHVVNGLLDACQVVEPGTASQPGTKAAAWYHFESVAPGESVSVQLRLIAGNGHGRAFGSTFRDTMAARQQEADEFYGSVIANQDPRERAVVRKALAGLLWTKQIYRFRLRHWLEGDPANPPSPGERLRPGARNVHWRHLDVADVLSMPDEWEYPWFAAWDLAFHMIPFAMVDPAFAKDQLLLMCREWMMHPDGQLPAYEWEFGDVNPPVHAWAALQVYFAEQHRTGVGDRVFLARVFHKLLLNFSWWVNRKDPEGNYLFEGGFLGMDNIGPVNRSERLPEGWRFEQSDATSWMATYALHLMRIALELARHDEAYEDVATKFVEHFLSIAQVSSRFGSAARGIWDEQDGFCYDLVSRTHGDGSVESAPVRVRSMVGLIPVLATARLEPWVFAELPHFAARLNYLLHHQPEFGQFINWRAGGERSALLSLLDEGKLRRVLARMLDEDEFLSPHGIRSLSAAHRDGMVVDVAGQQHWLRYEPGESHTPMFGGNSNWRGPVWFPTNALLVQALHTIDAFHRGDLAVELPTGSGRTMPLGDAADELSRRLAALFLPGEDGRRPADGKRVEASDSPLWTEHVTFSEFFDGDTGEGLGATHQTGWTALVAALITGWPRAW</sequence>
<dbReference type="InterPro" id="IPR004888">
    <property type="entry name" value="Glycoside_hydrolase_63"/>
</dbReference>
<dbReference type="InterPro" id="IPR008928">
    <property type="entry name" value="6-hairpin_glycosidase_sf"/>
</dbReference>
<dbReference type="Gene3D" id="1.50.10.10">
    <property type="match status" value="2"/>
</dbReference>
<feature type="domain" description="Mannosylglycerate hydrolase MGH1-like glycoside hydrolase" evidence="1">
    <location>
        <begin position="708"/>
        <end position="878"/>
    </location>
</feature>
<dbReference type="GO" id="GO:0009311">
    <property type="term" value="P:oligosaccharide metabolic process"/>
    <property type="evidence" value="ECO:0007669"/>
    <property type="project" value="InterPro"/>
</dbReference>
<dbReference type="PANTHER" id="PTHR10412">
    <property type="entry name" value="MANNOSYL-OLIGOSACCHARIDE GLUCOSIDASE"/>
    <property type="match status" value="1"/>
</dbReference>
<reference evidence="2 3" key="1">
    <citation type="submission" date="2020-08" db="EMBL/GenBank/DDBJ databases">
        <title>Genomic Encyclopedia of Type Strains, Phase III (KMG-III): the genomes of soil and plant-associated and newly described type strains.</title>
        <authorList>
            <person name="Whitman W."/>
        </authorList>
    </citation>
    <scope>NUCLEOTIDE SEQUENCE [LARGE SCALE GENOMIC DNA]</scope>
    <source>
        <strain evidence="2 3">CECT 8960</strain>
    </source>
</reference>
<dbReference type="SUPFAM" id="SSF48208">
    <property type="entry name" value="Six-hairpin glycosidases"/>
    <property type="match status" value="1"/>
</dbReference>
<name>A0A7W7VDV8_9PSEU</name>
<keyword evidence="3" id="KW-1185">Reference proteome</keyword>
<gene>
    <name evidence="2" type="ORF">FHR82_002821</name>
</gene>
<dbReference type="Pfam" id="PF22422">
    <property type="entry name" value="MGH1-like_GH"/>
    <property type="match status" value="2"/>
</dbReference>
<dbReference type="GO" id="GO:0004573">
    <property type="term" value="F:Glc3Man9GlcNAc2 oligosaccharide glucosidase activity"/>
    <property type="evidence" value="ECO:0007669"/>
    <property type="project" value="InterPro"/>
</dbReference>
<dbReference type="InterPro" id="IPR054491">
    <property type="entry name" value="MGH1-like_GH"/>
</dbReference>
<dbReference type="InterPro" id="IPR012341">
    <property type="entry name" value="6hp_glycosidase-like_sf"/>
</dbReference>
<feature type="domain" description="Mannosylglycerate hydrolase MGH1-like glycoside hydrolase" evidence="1">
    <location>
        <begin position="435"/>
        <end position="665"/>
    </location>
</feature>
<dbReference type="AlphaFoldDB" id="A0A7W7VDV8"/>
<dbReference type="EMBL" id="JACHJQ010000003">
    <property type="protein sequence ID" value="MBB4906601.1"/>
    <property type="molecule type" value="Genomic_DNA"/>
</dbReference>
<dbReference type="RefSeq" id="WP_225944018.1">
    <property type="nucleotide sequence ID" value="NZ_JACHJQ010000003.1"/>
</dbReference>
<accession>A0A7W7VDV8</accession>
<organism evidence="2 3">
    <name type="scientific">Actinophytocola algeriensis</name>
    <dbReference type="NCBI Taxonomy" id="1768010"/>
    <lineage>
        <taxon>Bacteria</taxon>
        <taxon>Bacillati</taxon>
        <taxon>Actinomycetota</taxon>
        <taxon>Actinomycetes</taxon>
        <taxon>Pseudonocardiales</taxon>
        <taxon>Pseudonocardiaceae</taxon>
    </lineage>
</organism>
<evidence type="ECO:0000259" key="1">
    <source>
        <dbReference type="Pfam" id="PF22422"/>
    </source>
</evidence>
<dbReference type="PANTHER" id="PTHR10412:SF10">
    <property type="entry name" value="GLYCOSYL HYDROLASE FAMILY 63 C-TERMINAL DOMAIN-CONTAINING PROTEIN"/>
    <property type="match status" value="1"/>
</dbReference>
<comment type="caution">
    <text evidence="2">The sequence shown here is derived from an EMBL/GenBank/DDBJ whole genome shotgun (WGS) entry which is preliminary data.</text>
</comment>
<evidence type="ECO:0000313" key="2">
    <source>
        <dbReference type="EMBL" id="MBB4906601.1"/>
    </source>
</evidence>